<evidence type="ECO:0000259" key="2">
    <source>
        <dbReference type="Pfam" id="PF00534"/>
    </source>
</evidence>
<dbReference type="RefSeq" id="WP_344738883.1">
    <property type="nucleotide sequence ID" value="NZ_BAABAY010000001.1"/>
</dbReference>
<sequence>MNILFLSDNFYPEVNAPATRTYEHCRAWVKHGVKVTVITGVPNFPDGIVFKGYKNKLYQTEIIDGIRVIRIWTYISENKGFIKRIIDYLSFMISSFIAGLFIKTDIIIATSPQFFTSISGRWLSFFKRKPWVMEVRDLWPESIIAVGAMKEGLVIRYFQYLERKMYQTASKIVVVTDDFKKKLIESHHIDSAKICVVKNGANLKLFKPQDKNQNLLEQLELKNKFIVGYVGTHGLAHALDFILKAAKKIKDKNIHFLFIGSGAKKVELLKLKEELSLTNVTMLDPVNKEMVKEYISVMDVGLVNLKKSTAFKSVIPSKIFENIAMHKPILLGVEGESKVMVEKYKVGEFFEPENENEFLQKLTLMNNKPNSYKDNFDDFLKNFDREELAVEMLTFLQKD</sequence>
<keyword evidence="5" id="KW-1185">Reference proteome</keyword>
<dbReference type="Pfam" id="PF13579">
    <property type="entry name" value="Glyco_trans_4_4"/>
    <property type="match status" value="1"/>
</dbReference>
<comment type="caution">
    <text evidence="4">The sequence shown here is derived from an EMBL/GenBank/DDBJ whole genome shotgun (WGS) entry which is preliminary data.</text>
</comment>
<gene>
    <name evidence="4" type="ORF">V8G58_01380</name>
</gene>
<dbReference type="EMBL" id="JBAWKB010000001">
    <property type="protein sequence ID" value="MFH6770568.1"/>
    <property type="molecule type" value="Genomic_DNA"/>
</dbReference>
<organism evidence="4 5">
    <name type="scientific">Gaetbulibacter aestuarii</name>
    <dbReference type="NCBI Taxonomy" id="1502358"/>
    <lineage>
        <taxon>Bacteria</taxon>
        <taxon>Pseudomonadati</taxon>
        <taxon>Bacteroidota</taxon>
        <taxon>Flavobacteriia</taxon>
        <taxon>Flavobacteriales</taxon>
        <taxon>Flavobacteriaceae</taxon>
        <taxon>Gaetbulibacter</taxon>
    </lineage>
</organism>
<evidence type="ECO:0000256" key="1">
    <source>
        <dbReference type="ARBA" id="ARBA00022679"/>
    </source>
</evidence>
<evidence type="ECO:0000313" key="5">
    <source>
        <dbReference type="Proteomes" id="UP001610100"/>
    </source>
</evidence>
<name>A0ABW7MUQ8_9FLAO</name>
<dbReference type="Gene3D" id="3.40.50.2000">
    <property type="entry name" value="Glycogen Phosphorylase B"/>
    <property type="match status" value="2"/>
</dbReference>
<dbReference type="PANTHER" id="PTHR46401">
    <property type="entry name" value="GLYCOSYLTRANSFERASE WBBK-RELATED"/>
    <property type="match status" value="1"/>
</dbReference>
<keyword evidence="1" id="KW-0808">Transferase</keyword>
<dbReference type="Proteomes" id="UP001610100">
    <property type="component" value="Unassembled WGS sequence"/>
</dbReference>
<feature type="domain" description="Glycosyl transferase family 1" evidence="2">
    <location>
        <begin position="218"/>
        <end position="373"/>
    </location>
</feature>
<feature type="domain" description="Glycosyltransferase subfamily 4-like N-terminal" evidence="3">
    <location>
        <begin position="17"/>
        <end position="200"/>
    </location>
</feature>
<dbReference type="Pfam" id="PF00534">
    <property type="entry name" value="Glycos_transf_1"/>
    <property type="match status" value="1"/>
</dbReference>
<proteinExistence type="predicted"/>
<dbReference type="InterPro" id="IPR001296">
    <property type="entry name" value="Glyco_trans_1"/>
</dbReference>
<protein>
    <submittedName>
        <fullName evidence="4">Glycosyltransferase family 4 protein</fullName>
    </submittedName>
</protein>
<accession>A0ABW7MUQ8</accession>
<dbReference type="CDD" id="cd03794">
    <property type="entry name" value="GT4_WbuB-like"/>
    <property type="match status" value="1"/>
</dbReference>
<dbReference type="PANTHER" id="PTHR46401:SF2">
    <property type="entry name" value="GLYCOSYLTRANSFERASE WBBK-RELATED"/>
    <property type="match status" value="1"/>
</dbReference>
<evidence type="ECO:0000313" key="4">
    <source>
        <dbReference type="EMBL" id="MFH6770568.1"/>
    </source>
</evidence>
<dbReference type="SUPFAM" id="SSF53756">
    <property type="entry name" value="UDP-Glycosyltransferase/glycogen phosphorylase"/>
    <property type="match status" value="1"/>
</dbReference>
<reference evidence="4 5" key="1">
    <citation type="submission" date="2024-02" db="EMBL/GenBank/DDBJ databases">
        <title>A Gaetbulibacter species isolated from tidal flats and genomic insights of their niches.</title>
        <authorList>
            <person name="Ye Y."/>
        </authorList>
    </citation>
    <scope>NUCLEOTIDE SEQUENCE [LARGE SCALE GENOMIC DNA]</scope>
    <source>
        <strain evidence="4 5">KYW382</strain>
    </source>
</reference>
<evidence type="ECO:0000259" key="3">
    <source>
        <dbReference type="Pfam" id="PF13579"/>
    </source>
</evidence>
<dbReference type="InterPro" id="IPR028098">
    <property type="entry name" value="Glyco_trans_4-like_N"/>
</dbReference>